<feature type="compositionally biased region" description="Low complexity" evidence="2">
    <location>
        <begin position="680"/>
        <end position="697"/>
    </location>
</feature>
<evidence type="ECO:0000313" key="3">
    <source>
        <dbReference type="EMBL" id="CAH0381190.1"/>
    </source>
</evidence>
<keyword evidence="1" id="KW-0175">Coiled coil</keyword>
<feature type="region of interest" description="Disordered" evidence="2">
    <location>
        <begin position="437"/>
        <end position="457"/>
    </location>
</feature>
<feature type="region of interest" description="Disordered" evidence="2">
    <location>
        <begin position="1"/>
        <end position="70"/>
    </location>
</feature>
<evidence type="ECO:0000256" key="2">
    <source>
        <dbReference type="SAM" id="MobiDB-lite"/>
    </source>
</evidence>
<keyword evidence="4" id="KW-1185">Reference proteome</keyword>
<feature type="region of interest" description="Disordered" evidence="2">
    <location>
        <begin position="473"/>
        <end position="500"/>
    </location>
</feature>
<gene>
    <name evidence="3" type="ORF">BEMITA_LOCUS862</name>
</gene>
<feature type="compositionally biased region" description="Acidic residues" evidence="2">
    <location>
        <begin position="482"/>
        <end position="499"/>
    </location>
</feature>
<protein>
    <submittedName>
        <fullName evidence="3">Uncharacterized protein</fullName>
    </submittedName>
</protein>
<feature type="compositionally biased region" description="Polar residues" evidence="2">
    <location>
        <begin position="654"/>
        <end position="679"/>
    </location>
</feature>
<feature type="region of interest" description="Disordered" evidence="2">
    <location>
        <begin position="541"/>
        <end position="697"/>
    </location>
</feature>
<feature type="compositionally biased region" description="Polar residues" evidence="2">
    <location>
        <begin position="1"/>
        <end position="11"/>
    </location>
</feature>
<evidence type="ECO:0000256" key="1">
    <source>
        <dbReference type="SAM" id="Coils"/>
    </source>
</evidence>
<feature type="compositionally biased region" description="Basic and acidic residues" evidence="2">
    <location>
        <begin position="37"/>
        <end position="48"/>
    </location>
</feature>
<evidence type="ECO:0000313" key="4">
    <source>
        <dbReference type="Proteomes" id="UP001152759"/>
    </source>
</evidence>
<accession>A0A9P0EYI9</accession>
<dbReference type="Proteomes" id="UP001152759">
    <property type="component" value="Chromosome 1"/>
</dbReference>
<proteinExistence type="predicted"/>
<feature type="region of interest" description="Disordered" evidence="2">
    <location>
        <begin position="294"/>
        <end position="316"/>
    </location>
</feature>
<dbReference type="AlphaFoldDB" id="A0A9P0EYI9"/>
<dbReference type="EMBL" id="OU963862">
    <property type="protein sequence ID" value="CAH0381190.1"/>
    <property type="molecule type" value="Genomic_DNA"/>
</dbReference>
<organism evidence="3 4">
    <name type="scientific">Bemisia tabaci</name>
    <name type="common">Sweetpotato whitefly</name>
    <name type="synonym">Aleurodes tabaci</name>
    <dbReference type="NCBI Taxonomy" id="7038"/>
    <lineage>
        <taxon>Eukaryota</taxon>
        <taxon>Metazoa</taxon>
        <taxon>Ecdysozoa</taxon>
        <taxon>Arthropoda</taxon>
        <taxon>Hexapoda</taxon>
        <taxon>Insecta</taxon>
        <taxon>Pterygota</taxon>
        <taxon>Neoptera</taxon>
        <taxon>Paraneoptera</taxon>
        <taxon>Hemiptera</taxon>
        <taxon>Sternorrhyncha</taxon>
        <taxon>Aleyrodoidea</taxon>
        <taxon>Aleyrodidae</taxon>
        <taxon>Aleyrodinae</taxon>
        <taxon>Bemisia</taxon>
    </lineage>
</organism>
<reference evidence="3" key="1">
    <citation type="submission" date="2021-12" db="EMBL/GenBank/DDBJ databases">
        <authorList>
            <person name="King R."/>
        </authorList>
    </citation>
    <scope>NUCLEOTIDE SEQUENCE</scope>
</reference>
<feature type="coiled-coil region" evidence="1">
    <location>
        <begin position="504"/>
        <end position="538"/>
    </location>
</feature>
<sequence length="744" mass="83435">MIGSGNYSRSTPLPPLPRQRRQIESSSRSRFSMDILDSSRSDLYRNDDQQFPPPSTAVGRPIESHSSNDSLSCGHDFGHSFQHSNSGLPSMKGIFTLSKQRKRGLQLGSSSFPRTPKPVGEFRTKVILLAQHPVSRTANALFLLSALFPSITIRAGWKPSRIENKTGFIIHSSTLEEANEIFQTRNQKLTSMQYAEQPAVLLVGELPEITPYPNTARELAERVFEVADSSFSDSEAGSDFGPTDTLKEEIAMLKQQISNRDKKIAKLKKIVINTDEASEALSEKNFALEKENHHVADGGSNGNEPPQPPQNQEPDDKLSEAALNLIEMDVNKPGAVSEPPQPPQNQDFDAQNWSLGQEYWVFWSPKSADTPTSILRSQGVLLNLDNEKETHQRGQSSALPGYYKALILQVADSAAALEKALKSKRICIPTDKVIAAKNSQKNKKNPRKRDPSYVSKYKMRKIRKASDGITTEKWQKFKAPVEESEDADEPDSDATDSDDTLLAKKDVRIDQQLSERRISQLENRVEELTRLNLFWQRKYEMEGTPQEKPKRQTSEAEESVRRNLFDREKREINEKSDSLSDKHKREVKEKSVSSSDKHKREVKEKSVSSSDKHKREVKEKSVNNGNIPKFPNVPPRKPQTLAQDPKFVSFFNAAPSTSSNTRGGPSSRCLTTIQSSGRLQQSTGAQPSQSAGAQPSQSAVSKSLFFINLKKDKLAPFERRVILGENNETIPSCKEERKLSIQKR</sequence>
<name>A0A9P0EYI9_BEMTA</name>
<feature type="compositionally biased region" description="Basic and acidic residues" evidence="2">
    <location>
        <begin position="541"/>
        <end position="621"/>
    </location>
</feature>